<dbReference type="Proteomes" id="UP000198412">
    <property type="component" value="Unassembled WGS sequence"/>
</dbReference>
<proteinExistence type="predicted"/>
<dbReference type="AlphaFoldDB" id="A0A238ZJD4"/>
<evidence type="ECO:0000256" key="1">
    <source>
        <dbReference type="SAM" id="SignalP"/>
    </source>
</evidence>
<keyword evidence="1" id="KW-0732">Signal</keyword>
<feature type="signal peptide" evidence="1">
    <location>
        <begin position="1"/>
        <end position="20"/>
    </location>
</feature>
<feature type="chain" id="PRO_5013212332" evidence="1">
    <location>
        <begin position="21"/>
        <end position="70"/>
    </location>
</feature>
<name>A0A238ZJD4_9FLAO</name>
<reference evidence="3" key="1">
    <citation type="submission" date="2017-06" db="EMBL/GenBank/DDBJ databases">
        <authorList>
            <person name="Varghese N."/>
            <person name="Submissions S."/>
        </authorList>
    </citation>
    <scope>NUCLEOTIDE SEQUENCE [LARGE SCALE GENOMIC DNA]</scope>
    <source>
        <strain evidence="3">DSM 27993</strain>
    </source>
</reference>
<evidence type="ECO:0000313" key="2">
    <source>
        <dbReference type="EMBL" id="SNR82814.1"/>
    </source>
</evidence>
<evidence type="ECO:0000313" key="3">
    <source>
        <dbReference type="Proteomes" id="UP000198412"/>
    </source>
</evidence>
<organism evidence="2 3">
    <name type="scientific">Lutibacter flavus</name>
    <dbReference type="NCBI Taxonomy" id="691689"/>
    <lineage>
        <taxon>Bacteria</taxon>
        <taxon>Pseudomonadati</taxon>
        <taxon>Bacteroidota</taxon>
        <taxon>Flavobacteriia</taxon>
        <taxon>Flavobacteriales</taxon>
        <taxon>Flavobacteriaceae</taxon>
        <taxon>Lutibacter</taxon>
    </lineage>
</organism>
<protein>
    <submittedName>
        <fullName evidence="2">Uncharacterized protein</fullName>
    </submittedName>
</protein>
<keyword evidence="3" id="KW-1185">Reference proteome</keyword>
<sequence>MKKIILGVVFVFASITMVNANSNVEINENEMPPTCEQVASDIANIAYDAGVSIEDVFEIYDIVMANCRQN</sequence>
<dbReference type="EMBL" id="FZNX01000007">
    <property type="protein sequence ID" value="SNR82814.1"/>
    <property type="molecule type" value="Genomic_DNA"/>
</dbReference>
<dbReference type="RefSeq" id="WP_089379576.1">
    <property type="nucleotide sequence ID" value="NZ_FZNX01000007.1"/>
</dbReference>
<gene>
    <name evidence="2" type="ORF">SAMN04488111_3317</name>
</gene>
<accession>A0A238ZJD4</accession>
<dbReference type="OrthoDB" id="1203279at2"/>